<dbReference type="Gene3D" id="1.10.10.10">
    <property type="entry name" value="Winged helix-like DNA-binding domain superfamily/Winged helix DNA-binding domain"/>
    <property type="match status" value="1"/>
</dbReference>
<name>A0A9D2R8E0_9FIRM</name>
<evidence type="ECO:0000313" key="2">
    <source>
        <dbReference type="EMBL" id="HJD40295.1"/>
    </source>
</evidence>
<dbReference type="NCBIfam" id="TIGR00738">
    <property type="entry name" value="rrf2_super"/>
    <property type="match status" value="1"/>
</dbReference>
<reference evidence="2" key="2">
    <citation type="submission" date="2021-04" db="EMBL/GenBank/DDBJ databases">
        <authorList>
            <person name="Gilroy R."/>
        </authorList>
    </citation>
    <scope>NUCLEOTIDE SEQUENCE</scope>
    <source>
        <strain evidence="2">ChiW19-6364</strain>
    </source>
</reference>
<reference evidence="2" key="1">
    <citation type="journal article" date="2021" name="PeerJ">
        <title>Extensive microbial diversity within the chicken gut microbiome revealed by metagenomics and culture.</title>
        <authorList>
            <person name="Gilroy R."/>
            <person name="Ravi A."/>
            <person name="Getino M."/>
            <person name="Pursley I."/>
            <person name="Horton D.L."/>
            <person name="Alikhan N.F."/>
            <person name="Baker D."/>
            <person name="Gharbi K."/>
            <person name="Hall N."/>
            <person name="Watson M."/>
            <person name="Adriaenssens E.M."/>
            <person name="Foster-Nyarko E."/>
            <person name="Jarju S."/>
            <person name="Secka A."/>
            <person name="Antonio M."/>
            <person name="Oren A."/>
            <person name="Chaudhuri R.R."/>
            <person name="La Ragione R."/>
            <person name="Hildebrand F."/>
            <person name="Pallen M.J."/>
        </authorList>
    </citation>
    <scope>NUCLEOTIDE SEQUENCE</scope>
    <source>
        <strain evidence="2">ChiW19-6364</strain>
    </source>
</reference>
<dbReference type="InterPro" id="IPR036388">
    <property type="entry name" value="WH-like_DNA-bd_sf"/>
</dbReference>
<keyword evidence="1" id="KW-0238">DNA-binding</keyword>
<dbReference type="GO" id="GO:0005829">
    <property type="term" value="C:cytosol"/>
    <property type="evidence" value="ECO:0007669"/>
    <property type="project" value="TreeGrafter"/>
</dbReference>
<sequence>MKLSTKGRYGLRALIDLAMYGEEEAVSIQSISARQQISDSYLEQLVRKLKRAGLVNSVRGAQGGYRLAKPAEEISVGDVLRALEGSIEAVSCGKEHNANCLGEDLCVARYVWQKVNKSIQETVDSITISQLVEESRRIKKDPELTKNCSNDRKMI</sequence>
<dbReference type="EMBL" id="DWUX01000177">
    <property type="protein sequence ID" value="HJD40295.1"/>
    <property type="molecule type" value="Genomic_DNA"/>
</dbReference>
<dbReference type="GO" id="GO:0003700">
    <property type="term" value="F:DNA-binding transcription factor activity"/>
    <property type="evidence" value="ECO:0007669"/>
    <property type="project" value="TreeGrafter"/>
</dbReference>
<dbReference type="GO" id="GO:0003677">
    <property type="term" value="F:DNA binding"/>
    <property type="evidence" value="ECO:0007669"/>
    <property type="project" value="UniProtKB-KW"/>
</dbReference>
<dbReference type="PROSITE" id="PS01332">
    <property type="entry name" value="HTH_RRF2_1"/>
    <property type="match status" value="1"/>
</dbReference>
<accession>A0A9D2R8E0</accession>
<dbReference type="PANTHER" id="PTHR33221">
    <property type="entry name" value="WINGED HELIX-TURN-HELIX TRANSCRIPTIONAL REGULATOR, RRF2 FAMILY"/>
    <property type="match status" value="1"/>
</dbReference>
<dbReference type="InterPro" id="IPR000944">
    <property type="entry name" value="Tscrpt_reg_Rrf2"/>
</dbReference>
<dbReference type="PROSITE" id="PS51197">
    <property type="entry name" value="HTH_RRF2_2"/>
    <property type="match status" value="1"/>
</dbReference>
<dbReference type="SUPFAM" id="SSF46785">
    <property type="entry name" value="Winged helix' DNA-binding domain"/>
    <property type="match status" value="1"/>
</dbReference>
<dbReference type="AlphaFoldDB" id="A0A9D2R8E0"/>
<proteinExistence type="predicted"/>
<protein>
    <submittedName>
        <fullName evidence="2">Rrf2 family transcriptional regulator</fullName>
    </submittedName>
</protein>
<dbReference type="InterPro" id="IPR030489">
    <property type="entry name" value="TR_Rrf2-type_CS"/>
</dbReference>
<organism evidence="2 3">
    <name type="scientific">Candidatus Blautia stercoripullorum</name>
    <dbReference type="NCBI Taxonomy" id="2838502"/>
    <lineage>
        <taxon>Bacteria</taxon>
        <taxon>Bacillati</taxon>
        <taxon>Bacillota</taxon>
        <taxon>Clostridia</taxon>
        <taxon>Lachnospirales</taxon>
        <taxon>Lachnospiraceae</taxon>
        <taxon>Blautia</taxon>
    </lineage>
</organism>
<dbReference type="Pfam" id="PF02082">
    <property type="entry name" value="Rrf2"/>
    <property type="match status" value="1"/>
</dbReference>
<dbReference type="Proteomes" id="UP000823850">
    <property type="component" value="Unassembled WGS sequence"/>
</dbReference>
<gene>
    <name evidence="2" type="ORF">H9913_09725</name>
</gene>
<evidence type="ECO:0000256" key="1">
    <source>
        <dbReference type="ARBA" id="ARBA00023125"/>
    </source>
</evidence>
<dbReference type="PANTHER" id="PTHR33221:SF5">
    <property type="entry name" value="HTH-TYPE TRANSCRIPTIONAL REGULATOR ISCR"/>
    <property type="match status" value="1"/>
</dbReference>
<dbReference type="InterPro" id="IPR036390">
    <property type="entry name" value="WH_DNA-bd_sf"/>
</dbReference>
<evidence type="ECO:0000313" key="3">
    <source>
        <dbReference type="Proteomes" id="UP000823850"/>
    </source>
</evidence>
<comment type="caution">
    <text evidence="2">The sequence shown here is derived from an EMBL/GenBank/DDBJ whole genome shotgun (WGS) entry which is preliminary data.</text>
</comment>